<dbReference type="SMART" id="SM00028">
    <property type="entry name" value="TPR"/>
    <property type="match status" value="3"/>
</dbReference>
<evidence type="ECO:0000256" key="2">
    <source>
        <dbReference type="ARBA" id="ARBA00022803"/>
    </source>
</evidence>
<dbReference type="SMART" id="SM00666">
    <property type="entry name" value="PB1"/>
    <property type="match status" value="1"/>
</dbReference>
<dbReference type="SUPFAM" id="SSF48452">
    <property type="entry name" value="TPR-like"/>
    <property type="match status" value="1"/>
</dbReference>
<dbReference type="InterPro" id="IPR053793">
    <property type="entry name" value="PB1-like"/>
</dbReference>
<dbReference type="InterPro" id="IPR011990">
    <property type="entry name" value="TPR-like_helical_dom_sf"/>
</dbReference>
<sequence length="778" mass="87816">MGKPIKKKSQSGTEKAIKQPKTSSSDRASKNIDEDTAVFIQMSQEIKEEGNKLFRNNDNEGAMLKFEKALKLLPSNHIDVAYLRSKMASCYMKLGVGEYPRAIHECNLALEVASKYGKALLTRARCYIALSKFDLALKDVTNVLSMEPNNLSALEIEGLVKKGMGVEDNGVRLVDEYVEPNLVKKVEVVKEKAKKKKKGNKASVKEEKAAMRSVKMVLGDDIRWVELPVNCSIGLVRSIIRERYPGLDGVLIKYKDQEGDLVTILTTSELRVAEELCGPQGSFRLYLVEISYDKEPLYEGLKSEQLSNPDSLISTTRNVEKKGEIEKGKSCIEEWVVEFAKVFKNHVGFDTNPYLDLHEVGMELFSAAMEDNVTTEISQNIIDIAGEKFQEMSALALFNWGNVHLNKARKMVIVAEEEDRSQELVAEQVKVGYEWAQREYVKAGKRYEESLKVKPGFYEGHLALGLQQFEQAKLSWYYNTRSKSNIEEGASIQILELYNKAEDNMEKGMQICEEMEERRLNGLGLSDKRRVELMNVGLEGILKDVSADDAAEQAVNIKSQIYILWGTLLYERSVMEFKLSLPSWEECLEVAVEKFELAGASETDITVIIKNHCSNGTALEGLSFKIDEIVQAWNEMFDTKRWQTGVPLFRLEPFALLSRKIGELDEYFDDGNRNLEQWNKVWKSDLSAGVHTVSILVALWEPQDLILRFTAIRKLTHHGMLFLPIGCTLRRGMFLIDEAKGTSSYGARFDERALGFGSGTGCCEGAFGLQNWSDLRTG</sequence>
<dbReference type="Proteomes" id="UP001151760">
    <property type="component" value="Unassembled WGS sequence"/>
</dbReference>
<proteinExistence type="predicted"/>
<feature type="region of interest" description="Disordered" evidence="4">
    <location>
        <begin position="1"/>
        <end position="32"/>
    </location>
</feature>
<feature type="domain" description="PB1" evidence="5">
    <location>
        <begin position="211"/>
        <end position="290"/>
    </location>
</feature>
<evidence type="ECO:0000259" key="5">
    <source>
        <dbReference type="PROSITE" id="PS51745"/>
    </source>
</evidence>
<feature type="repeat" description="TPR" evidence="3">
    <location>
        <begin position="117"/>
        <end position="150"/>
    </location>
</feature>
<evidence type="ECO:0000256" key="4">
    <source>
        <dbReference type="SAM" id="MobiDB-lite"/>
    </source>
</evidence>
<dbReference type="PROSITE" id="PS50005">
    <property type="entry name" value="TPR"/>
    <property type="match status" value="2"/>
</dbReference>
<dbReference type="PANTHER" id="PTHR46183">
    <property type="entry name" value="PROTEIN CLMP1"/>
    <property type="match status" value="1"/>
</dbReference>
<protein>
    <submittedName>
        <fullName evidence="6">PHOX1-like protein</fullName>
    </submittedName>
</protein>
<reference evidence="6" key="2">
    <citation type="submission" date="2022-01" db="EMBL/GenBank/DDBJ databases">
        <authorList>
            <person name="Yamashiro T."/>
            <person name="Shiraishi A."/>
            <person name="Satake H."/>
            <person name="Nakayama K."/>
        </authorList>
    </citation>
    <scope>NUCLEOTIDE SEQUENCE</scope>
</reference>
<keyword evidence="1" id="KW-0677">Repeat</keyword>
<dbReference type="Gene3D" id="1.25.40.10">
    <property type="entry name" value="Tetratricopeptide repeat domain"/>
    <property type="match status" value="1"/>
</dbReference>
<gene>
    <name evidence="6" type="ORF">Tco_1045731</name>
</gene>
<name>A0ABQ5GTN2_9ASTR</name>
<dbReference type="PANTHER" id="PTHR46183:SF4">
    <property type="entry name" value="PROTEIN PHOX4"/>
    <property type="match status" value="1"/>
</dbReference>
<dbReference type="InterPro" id="IPR044517">
    <property type="entry name" value="PHOX1-4"/>
</dbReference>
<organism evidence="6 7">
    <name type="scientific">Tanacetum coccineum</name>
    <dbReference type="NCBI Taxonomy" id="301880"/>
    <lineage>
        <taxon>Eukaryota</taxon>
        <taxon>Viridiplantae</taxon>
        <taxon>Streptophyta</taxon>
        <taxon>Embryophyta</taxon>
        <taxon>Tracheophyta</taxon>
        <taxon>Spermatophyta</taxon>
        <taxon>Magnoliopsida</taxon>
        <taxon>eudicotyledons</taxon>
        <taxon>Gunneridae</taxon>
        <taxon>Pentapetalae</taxon>
        <taxon>asterids</taxon>
        <taxon>campanulids</taxon>
        <taxon>Asterales</taxon>
        <taxon>Asteraceae</taxon>
        <taxon>Asteroideae</taxon>
        <taxon>Anthemideae</taxon>
        <taxon>Anthemidinae</taxon>
        <taxon>Tanacetum</taxon>
    </lineage>
</organism>
<evidence type="ECO:0000313" key="6">
    <source>
        <dbReference type="EMBL" id="GJT79006.1"/>
    </source>
</evidence>
<dbReference type="CDD" id="cd05992">
    <property type="entry name" value="PB1"/>
    <property type="match status" value="1"/>
</dbReference>
<feature type="repeat" description="TPR" evidence="3">
    <location>
        <begin position="43"/>
        <end position="76"/>
    </location>
</feature>
<keyword evidence="7" id="KW-1185">Reference proteome</keyword>
<dbReference type="InterPro" id="IPR019734">
    <property type="entry name" value="TPR_rpt"/>
</dbReference>
<dbReference type="SUPFAM" id="SSF54277">
    <property type="entry name" value="CAD &amp; PB1 domains"/>
    <property type="match status" value="1"/>
</dbReference>
<keyword evidence="2 3" id="KW-0802">TPR repeat</keyword>
<dbReference type="InterPro" id="IPR000270">
    <property type="entry name" value="PB1_dom"/>
</dbReference>
<dbReference type="PROSITE" id="PS51745">
    <property type="entry name" value="PB1"/>
    <property type="match status" value="1"/>
</dbReference>
<dbReference type="EMBL" id="BQNB010018857">
    <property type="protein sequence ID" value="GJT79006.1"/>
    <property type="molecule type" value="Genomic_DNA"/>
</dbReference>
<evidence type="ECO:0000256" key="3">
    <source>
        <dbReference type="PROSITE-ProRule" id="PRU00339"/>
    </source>
</evidence>
<feature type="non-terminal residue" evidence="6">
    <location>
        <position position="778"/>
    </location>
</feature>
<accession>A0ABQ5GTN2</accession>
<dbReference type="Pfam" id="PF00564">
    <property type="entry name" value="PB1"/>
    <property type="match status" value="1"/>
</dbReference>
<evidence type="ECO:0000256" key="1">
    <source>
        <dbReference type="ARBA" id="ARBA00022737"/>
    </source>
</evidence>
<comment type="caution">
    <text evidence="6">The sequence shown here is derived from an EMBL/GenBank/DDBJ whole genome shotgun (WGS) entry which is preliminary data.</text>
</comment>
<reference evidence="6" key="1">
    <citation type="journal article" date="2022" name="Int. J. Mol. Sci.">
        <title>Draft Genome of Tanacetum Coccineum: Genomic Comparison of Closely Related Tanacetum-Family Plants.</title>
        <authorList>
            <person name="Yamashiro T."/>
            <person name="Shiraishi A."/>
            <person name="Nakayama K."/>
            <person name="Satake H."/>
        </authorList>
    </citation>
    <scope>NUCLEOTIDE SEQUENCE</scope>
</reference>
<evidence type="ECO:0000313" key="7">
    <source>
        <dbReference type="Proteomes" id="UP001151760"/>
    </source>
</evidence>